<dbReference type="PIRSF" id="PIRSF000451">
    <property type="entry name" value="PKS_III"/>
    <property type="match status" value="1"/>
</dbReference>
<dbReference type="InterPro" id="IPR016039">
    <property type="entry name" value="Thiolase-like"/>
</dbReference>
<dbReference type="SUPFAM" id="SSF53901">
    <property type="entry name" value="Thiolase-like"/>
    <property type="match status" value="1"/>
</dbReference>
<proteinExistence type="inferred from homology"/>
<dbReference type="Gene3D" id="3.40.47.10">
    <property type="match status" value="2"/>
</dbReference>
<evidence type="ECO:0000256" key="1">
    <source>
        <dbReference type="ARBA" id="ARBA00005194"/>
    </source>
</evidence>
<dbReference type="EMBL" id="BMMW01000001">
    <property type="protein sequence ID" value="GGK34998.1"/>
    <property type="molecule type" value="Genomic_DNA"/>
</dbReference>
<evidence type="ECO:0000313" key="8">
    <source>
        <dbReference type="EMBL" id="GGK34998.1"/>
    </source>
</evidence>
<reference evidence="8" key="1">
    <citation type="journal article" date="2014" name="Int. J. Syst. Evol. Microbiol.">
        <title>Complete genome sequence of Corynebacterium casei LMG S-19264T (=DSM 44701T), isolated from a smear-ripened cheese.</title>
        <authorList>
            <consortium name="US DOE Joint Genome Institute (JGI-PGF)"/>
            <person name="Walter F."/>
            <person name="Albersmeier A."/>
            <person name="Kalinowski J."/>
            <person name="Ruckert C."/>
        </authorList>
    </citation>
    <scope>NUCLEOTIDE SEQUENCE</scope>
    <source>
        <strain evidence="8">CGMCC 4.7278</strain>
    </source>
</reference>
<feature type="domain" description="Chalcone/stilbene synthase N-terminal" evidence="6">
    <location>
        <begin position="31"/>
        <end position="232"/>
    </location>
</feature>
<evidence type="ECO:0000256" key="2">
    <source>
        <dbReference type="ARBA" id="ARBA00005531"/>
    </source>
</evidence>
<dbReference type="PANTHER" id="PTHR11877:SF46">
    <property type="entry name" value="TYPE III POLYKETIDE SYNTHASE A"/>
    <property type="match status" value="1"/>
</dbReference>
<evidence type="ECO:0000259" key="7">
    <source>
        <dbReference type="Pfam" id="PF02797"/>
    </source>
</evidence>
<dbReference type="Pfam" id="PF02797">
    <property type="entry name" value="Chal_sti_synt_C"/>
    <property type="match status" value="1"/>
</dbReference>
<comment type="subunit">
    <text evidence="3">Homodimer.</text>
</comment>
<gene>
    <name evidence="8" type="primary">pks18</name>
    <name evidence="8" type="ORF">GCM10011591_03320</name>
</gene>
<dbReference type="GO" id="GO:0030639">
    <property type="term" value="P:polyketide biosynthetic process"/>
    <property type="evidence" value="ECO:0007669"/>
    <property type="project" value="TreeGrafter"/>
</dbReference>
<organism evidence="8 9">
    <name type="scientific">Nocardia camponoti</name>
    <dbReference type="NCBI Taxonomy" id="1616106"/>
    <lineage>
        <taxon>Bacteria</taxon>
        <taxon>Bacillati</taxon>
        <taxon>Actinomycetota</taxon>
        <taxon>Actinomycetes</taxon>
        <taxon>Mycobacteriales</taxon>
        <taxon>Nocardiaceae</taxon>
        <taxon>Nocardia</taxon>
    </lineage>
</organism>
<accession>A0A917V4D9</accession>
<evidence type="ECO:0000259" key="6">
    <source>
        <dbReference type="Pfam" id="PF00195"/>
    </source>
</evidence>
<keyword evidence="9" id="KW-1185">Reference proteome</keyword>
<dbReference type="Pfam" id="PF00195">
    <property type="entry name" value="Chal_sti_synt_N"/>
    <property type="match status" value="1"/>
</dbReference>
<feature type="active site" description="Acyl-thioester intermediate" evidence="5">
    <location>
        <position position="172"/>
    </location>
</feature>
<feature type="domain" description="Chalcone/stilbene synthase C-terminal" evidence="7">
    <location>
        <begin position="253"/>
        <end position="387"/>
    </location>
</feature>
<comment type="caution">
    <text evidence="8">The sequence shown here is derived from an EMBL/GenBank/DDBJ whole genome shotgun (WGS) entry which is preliminary data.</text>
</comment>
<dbReference type="InterPro" id="IPR011141">
    <property type="entry name" value="Polyketide_synthase_type-III"/>
</dbReference>
<name>A0A917V4D9_9NOCA</name>
<evidence type="ECO:0000256" key="4">
    <source>
        <dbReference type="ARBA" id="ARBA00022679"/>
    </source>
</evidence>
<dbReference type="Proteomes" id="UP000612956">
    <property type="component" value="Unassembled WGS sequence"/>
</dbReference>
<dbReference type="AlphaFoldDB" id="A0A917V4D9"/>
<comment type="similarity">
    <text evidence="2">Belongs to the thiolase-like superfamily. Chalcone/stilbene synthases family.</text>
</comment>
<evidence type="ECO:0000256" key="5">
    <source>
        <dbReference type="PIRSR" id="PIRSR000451-1"/>
    </source>
</evidence>
<evidence type="ECO:0000313" key="9">
    <source>
        <dbReference type="Proteomes" id="UP000612956"/>
    </source>
</evidence>
<sequence length="391" mass="41487">MPVSISPLLRPGAVEHGHDLLPPTPPSTVGVIEAIATGSPELVVPQASNAARVAALFTDPVQQQRIPRIYAKTRINTRHLVLDPLDPEFLAFSRQPGTIRDRMNLFFEHGAPLAIDVVRRAIAGLDDPAEEIGQLIFVTSTGFIAPGIDVAVIKELGLSKTVNRLVINFMGCAAAMNGIRAASDYVKSHPDKKSLVLCIELSSVNAVFDDDVNDVITHSLFGDGCAAVVIGARSVGQPLDGGSIVIRDGFSHLLDDAEDGIVLGVKQAGITCELATDLPDYIYRGVDPVIVDVLARNDLGKDDIDLWAIHPGGPRIIEESANSLGISPDSAPLSWEVLGEYGNMLSVSLLFVLQRMVAEAAESHRAISTGVAFSFAPGVVLEGIVFDVIGS</sequence>
<comment type="pathway">
    <text evidence="1">Lipid metabolism; fatty acid biosynthesis.</text>
</comment>
<reference evidence="8" key="2">
    <citation type="submission" date="2020-09" db="EMBL/GenBank/DDBJ databases">
        <authorList>
            <person name="Sun Q."/>
            <person name="Zhou Y."/>
        </authorList>
    </citation>
    <scope>NUCLEOTIDE SEQUENCE</scope>
    <source>
        <strain evidence="8">CGMCC 4.7278</strain>
    </source>
</reference>
<keyword evidence="4" id="KW-0808">Transferase</keyword>
<protein>
    <submittedName>
        <fullName evidence="8">Alpha-pyrone synthesis polyketide synthase-like Pks18</fullName>
    </submittedName>
</protein>
<dbReference type="PANTHER" id="PTHR11877">
    <property type="entry name" value="HYDROXYMETHYLGLUTARYL-COA SYNTHASE"/>
    <property type="match status" value="1"/>
</dbReference>
<dbReference type="CDD" id="cd00831">
    <property type="entry name" value="CHS_like"/>
    <property type="match status" value="1"/>
</dbReference>
<dbReference type="InterPro" id="IPR012328">
    <property type="entry name" value="Chalcone/stilbene_synt_C"/>
</dbReference>
<dbReference type="InterPro" id="IPR001099">
    <property type="entry name" value="Chalcone/stilbene_synt_N"/>
</dbReference>
<dbReference type="GO" id="GO:0016747">
    <property type="term" value="F:acyltransferase activity, transferring groups other than amino-acyl groups"/>
    <property type="evidence" value="ECO:0007669"/>
    <property type="project" value="InterPro"/>
</dbReference>
<evidence type="ECO:0000256" key="3">
    <source>
        <dbReference type="ARBA" id="ARBA00011738"/>
    </source>
</evidence>